<name>A0A8G2A1U2_RAOPL</name>
<sequence length="201" mass="22885">MTPLQRRRHNAAMSEVAIATHKRYLGRPELLTGIQSAWIKSLLTVWGESLRGATFPRKPTTHSCWWSVKGARWSDKALERFTAALEQARTEGFSGSNALKRAQIILWPKQETSVIDSAISDDDADFVEKCVLDAFDVNDPIYIVGLSYYTTRKKISDITRELQKLAPWLTADQSRERVKWCLKIFQGRAFLSARKNLKTGI</sequence>
<dbReference type="RefSeq" id="WP_064386016.1">
    <property type="nucleotide sequence ID" value="NZ_FLAC01000031.1"/>
</dbReference>
<dbReference type="AlphaFoldDB" id="A0A8G2A1U2"/>
<dbReference type="EMBL" id="FLAC01000031">
    <property type="protein sequence ID" value="SAQ11364.1"/>
    <property type="molecule type" value="Genomic_DNA"/>
</dbReference>
<accession>A0A8G2A1U2</accession>
<proteinExistence type="predicted"/>
<protein>
    <submittedName>
        <fullName evidence="1">Uncharacterized protein</fullName>
    </submittedName>
</protein>
<organism evidence="1 2">
    <name type="scientific">Raoultella planticola</name>
    <name type="common">Klebsiella planticola</name>
    <dbReference type="NCBI Taxonomy" id="575"/>
    <lineage>
        <taxon>Bacteria</taxon>
        <taxon>Pseudomonadati</taxon>
        <taxon>Pseudomonadota</taxon>
        <taxon>Gammaproteobacteria</taxon>
        <taxon>Enterobacterales</taxon>
        <taxon>Enterobacteriaceae</taxon>
        <taxon>Klebsiella/Raoultella group</taxon>
        <taxon>Raoultella</taxon>
    </lineage>
</organism>
<reference evidence="1 2" key="1">
    <citation type="submission" date="2016-05" db="EMBL/GenBank/DDBJ databases">
        <authorList>
            <consortium name="Pathogen Informatics"/>
        </authorList>
    </citation>
    <scope>NUCLEOTIDE SEQUENCE [LARGE SCALE GENOMIC DNA]</scope>
    <source>
        <strain evidence="1 2">2880STDY5682802</strain>
    </source>
</reference>
<gene>
    <name evidence="1" type="ORF">SAMEA2273876_05099</name>
</gene>
<comment type="caution">
    <text evidence="1">The sequence shown here is derived from an EMBL/GenBank/DDBJ whole genome shotgun (WGS) entry which is preliminary data.</text>
</comment>
<evidence type="ECO:0000313" key="1">
    <source>
        <dbReference type="EMBL" id="SAQ11364.1"/>
    </source>
</evidence>
<dbReference type="Proteomes" id="UP000078124">
    <property type="component" value="Unassembled WGS sequence"/>
</dbReference>
<evidence type="ECO:0000313" key="2">
    <source>
        <dbReference type="Proteomes" id="UP000078124"/>
    </source>
</evidence>